<dbReference type="CDD" id="cd21134">
    <property type="entry name" value="YTH"/>
    <property type="match status" value="1"/>
</dbReference>
<feature type="compositionally biased region" description="Polar residues" evidence="2">
    <location>
        <begin position="259"/>
        <end position="271"/>
    </location>
</feature>
<dbReference type="GO" id="GO:0000381">
    <property type="term" value="P:regulation of alternative mRNA splicing, via spliceosome"/>
    <property type="evidence" value="ECO:0007669"/>
    <property type="project" value="TreeGrafter"/>
</dbReference>
<evidence type="ECO:0000313" key="5">
    <source>
        <dbReference type="EMBL" id="KKK25292.1"/>
    </source>
</evidence>
<feature type="compositionally biased region" description="Polar residues" evidence="2">
    <location>
        <begin position="197"/>
        <end position="212"/>
    </location>
</feature>
<name>A0A0F8XP69_9EURO</name>
<evidence type="ECO:0008006" key="7">
    <source>
        <dbReference type="Google" id="ProtNLM"/>
    </source>
</evidence>
<dbReference type="InterPro" id="IPR000504">
    <property type="entry name" value="RRM_dom"/>
</dbReference>
<feature type="compositionally biased region" description="Basic and acidic residues" evidence="2">
    <location>
        <begin position="213"/>
        <end position="226"/>
    </location>
</feature>
<evidence type="ECO:0000256" key="1">
    <source>
        <dbReference type="PROSITE-ProRule" id="PRU00176"/>
    </source>
</evidence>
<keyword evidence="1" id="KW-0694">RNA-binding</keyword>
<evidence type="ECO:0000259" key="4">
    <source>
        <dbReference type="PROSITE" id="PS50882"/>
    </source>
</evidence>
<dbReference type="SUPFAM" id="SSF54928">
    <property type="entry name" value="RNA-binding domain, RBD"/>
    <property type="match status" value="1"/>
</dbReference>
<sequence length="618" mass="67735">MTQSVDNNPPGQPKHRESKGKNKEPPDSEKPNDPSKAAPQSRSSYRQRTGSDNMQYYPGPPTYMPQPGNYGPPQSALSMANMASVLPNYQSSPTRYEQPSMQQHHFVAATPAPGSMYGLHPFQPYPAAPTNANMMFSPLLRAQMYVPFVHHEDARYGHLSPAAHGALGGPMPGPVGGYGQNYYNQTVYAATPGYHSRPSSNMSSSAFMQRRSQQHDSTPKASEDLEKETQRRLLNLDYDVSKTIVDGSTHMRPAAAPGQSDSTPTPSNPAKSATPRGPPRKPKQSGHALWVGNLAPGTSIVELKDYFSQGAATEVESVFLISKSNCAFVNYKTEAACLAALARFHDSRLRGARLVCRVRRGNTDLAGLSVTPPSLKDGDGVLVSSPGDEDGGGGRETNPTPGPHRYFIVKSLTVEDLEMSRQSGIWATQTHNEDHLNQAYETADHVYLIFSANKSGEYYGYARMMSPIKDDEVLARAMPPRPDHLFLEPDDLNVIATPATSTAPNGRIINDTARGTIFWEADTSEDEDEEEEEEEEEESQQAAPAEEWGGLQLIGKPFRIRWLSTERVPFHRTRGLRNPWNANREVKIARDGTELAPSVGEKLVLLFHPEEGGPGNAS</sequence>
<feature type="domain" description="RRM" evidence="3">
    <location>
        <begin position="287"/>
        <end position="361"/>
    </location>
</feature>
<dbReference type="GO" id="GO:0005654">
    <property type="term" value="C:nucleoplasm"/>
    <property type="evidence" value="ECO:0007669"/>
    <property type="project" value="TreeGrafter"/>
</dbReference>
<dbReference type="InterPro" id="IPR035979">
    <property type="entry name" value="RBD_domain_sf"/>
</dbReference>
<dbReference type="Pfam" id="PF25701">
    <property type="entry name" value="RRM_YTH1"/>
    <property type="match status" value="1"/>
</dbReference>
<dbReference type="GO" id="GO:1990247">
    <property type="term" value="F:N6-methyladenosine-containing RNA reader activity"/>
    <property type="evidence" value="ECO:0007669"/>
    <property type="project" value="TreeGrafter"/>
</dbReference>
<feature type="compositionally biased region" description="Acidic residues" evidence="2">
    <location>
        <begin position="522"/>
        <end position="539"/>
    </location>
</feature>
<dbReference type="InterPro" id="IPR057720">
    <property type="entry name" value="RRM_YTH1"/>
</dbReference>
<gene>
    <name evidence="5" type="ORF">AOCH_007107</name>
</gene>
<dbReference type="InterPro" id="IPR007275">
    <property type="entry name" value="YTH_domain"/>
</dbReference>
<feature type="region of interest" description="Disordered" evidence="2">
    <location>
        <begin position="194"/>
        <end position="226"/>
    </location>
</feature>
<dbReference type="CDD" id="cd00590">
    <property type="entry name" value="RRM_SF"/>
    <property type="match status" value="1"/>
</dbReference>
<dbReference type="InterPro" id="IPR045168">
    <property type="entry name" value="YTH_prot"/>
</dbReference>
<comment type="caution">
    <text evidence="5">The sequence shown here is derived from an EMBL/GenBank/DDBJ whole genome shotgun (WGS) entry which is preliminary data.</text>
</comment>
<feature type="domain" description="YTH" evidence="4">
    <location>
        <begin position="404"/>
        <end position="607"/>
    </location>
</feature>
<dbReference type="Proteomes" id="UP000034947">
    <property type="component" value="Unassembled WGS sequence"/>
</dbReference>
<dbReference type="InterPro" id="IPR012677">
    <property type="entry name" value="Nucleotide-bd_a/b_plait_sf"/>
</dbReference>
<dbReference type="EMBL" id="JYKN01000216">
    <property type="protein sequence ID" value="KKK25292.1"/>
    <property type="molecule type" value="Genomic_DNA"/>
</dbReference>
<proteinExistence type="predicted"/>
<dbReference type="Gene3D" id="3.30.70.330">
    <property type="match status" value="1"/>
</dbReference>
<dbReference type="GO" id="GO:0003729">
    <property type="term" value="F:mRNA binding"/>
    <property type="evidence" value="ECO:0007669"/>
    <property type="project" value="TreeGrafter"/>
</dbReference>
<protein>
    <recommendedName>
        <fullName evidence="7">YT521-B-like splicing factor</fullName>
    </recommendedName>
</protein>
<evidence type="ECO:0000259" key="3">
    <source>
        <dbReference type="PROSITE" id="PS50102"/>
    </source>
</evidence>
<evidence type="ECO:0000256" key="2">
    <source>
        <dbReference type="SAM" id="MobiDB-lite"/>
    </source>
</evidence>
<keyword evidence="6" id="KW-1185">Reference proteome</keyword>
<dbReference type="Pfam" id="PF04146">
    <property type="entry name" value="YTH"/>
    <property type="match status" value="1"/>
</dbReference>
<reference evidence="5 6" key="1">
    <citation type="submission" date="2015-02" db="EMBL/GenBank/DDBJ databases">
        <title>Draft Genome Sequences of Two Closely-Related Aflatoxigenic Aspergillus Species Obtained from the Cote d'Ivoire.</title>
        <authorList>
            <person name="Moore G.G."/>
            <person name="Beltz S.B."/>
            <person name="Mack B.M."/>
        </authorList>
    </citation>
    <scope>NUCLEOTIDE SEQUENCE [LARGE SCALE GENOMIC DNA]</scope>
    <source>
        <strain evidence="5 6">SRRC1432</strain>
    </source>
</reference>
<dbReference type="GO" id="GO:0000398">
    <property type="term" value="P:mRNA splicing, via spliceosome"/>
    <property type="evidence" value="ECO:0007669"/>
    <property type="project" value="TreeGrafter"/>
</dbReference>
<feature type="compositionally biased region" description="Polar residues" evidence="2">
    <location>
        <begin position="38"/>
        <end position="54"/>
    </location>
</feature>
<dbReference type="AlphaFoldDB" id="A0A0F8XP69"/>
<feature type="region of interest" description="Disordered" evidence="2">
    <location>
        <begin position="1"/>
        <end position="73"/>
    </location>
</feature>
<dbReference type="PROSITE" id="PS50882">
    <property type="entry name" value="YTH"/>
    <property type="match status" value="1"/>
</dbReference>
<accession>A0A0F8XP69</accession>
<dbReference type="SMART" id="SM00360">
    <property type="entry name" value="RRM"/>
    <property type="match status" value="1"/>
</dbReference>
<organism evidence="5 6">
    <name type="scientific">Aspergillus ochraceoroseus</name>
    <dbReference type="NCBI Taxonomy" id="138278"/>
    <lineage>
        <taxon>Eukaryota</taxon>
        <taxon>Fungi</taxon>
        <taxon>Dikarya</taxon>
        <taxon>Ascomycota</taxon>
        <taxon>Pezizomycotina</taxon>
        <taxon>Eurotiomycetes</taxon>
        <taxon>Eurotiomycetidae</taxon>
        <taxon>Eurotiales</taxon>
        <taxon>Aspergillaceae</taxon>
        <taxon>Aspergillus</taxon>
        <taxon>Aspergillus subgen. Nidulantes</taxon>
    </lineage>
</organism>
<dbReference type="Gene3D" id="3.10.590.10">
    <property type="entry name" value="ph1033 like domains"/>
    <property type="match status" value="1"/>
</dbReference>
<evidence type="ECO:0000313" key="6">
    <source>
        <dbReference type="Proteomes" id="UP000034947"/>
    </source>
</evidence>
<feature type="region of interest" description="Disordered" evidence="2">
    <location>
        <begin position="377"/>
        <end position="404"/>
    </location>
</feature>
<feature type="region of interest" description="Disordered" evidence="2">
    <location>
        <begin position="522"/>
        <end position="546"/>
    </location>
</feature>
<feature type="region of interest" description="Disordered" evidence="2">
    <location>
        <begin position="245"/>
        <end position="287"/>
    </location>
</feature>
<dbReference type="OrthoDB" id="306690at2759"/>
<feature type="compositionally biased region" description="Basic and acidic residues" evidence="2">
    <location>
        <begin position="19"/>
        <end position="33"/>
    </location>
</feature>
<dbReference type="PANTHER" id="PTHR12357:SF3">
    <property type="entry name" value="YTH DOMAIN-CONTAINING PROTEIN 1"/>
    <property type="match status" value="1"/>
</dbReference>
<dbReference type="PROSITE" id="PS50102">
    <property type="entry name" value="RRM"/>
    <property type="match status" value="1"/>
</dbReference>
<dbReference type="PANTHER" id="PTHR12357">
    <property type="entry name" value="YTH YT521-B HOMOLOGY DOMAIN-CONTAINING"/>
    <property type="match status" value="1"/>
</dbReference>
<dbReference type="VEuPathDB" id="FungiDB:P175DRAFT_0290706"/>